<dbReference type="GO" id="GO:0005829">
    <property type="term" value="C:cytosol"/>
    <property type="evidence" value="ECO:0007669"/>
    <property type="project" value="TreeGrafter"/>
</dbReference>
<dbReference type="GO" id="GO:0005524">
    <property type="term" value="F:ATP binding"/>
    <property type="evidence" value="ECO:0007669"/>
    <property type="project" value="UniProtKB-KW"/>
</dbReference>
<dbReference type="GO" id="GO:1990077">
    <property type="term" value="C:primosome complex"/>
    <property type="evidence" value="ECO:0007669"/>
    <property type="project" value="UniProtKB-KW"/>
</dbReference>
<keyword evidence="9" id="KW-0413">Isomerase</keyword>
<dbReference type="SUPFAM" id="SSF48024">
    <property type="entry name" value="N-terminal domain of DnaB helicase"/>
    <property type="match status" value="1"/>
</dbReference>
<dbReference type="EC" id="5.6.2.3" evidence="10"/>
<keyword evidence="13" id="KW-0614">Plasmid</keyword>
<dbReference type="RefSeq" id="WP_012572966.1">
    <property type="nucleotide sequence ID" value="NC_011562.1"/>
</dbReference>
<keyword evidence="7" id="KW-0067">ATP-binding</keyword>
<feature type="domain" description="SF4 helicase" evidence="12">
    <location>
        <begin position="186"/>
        <end position="452"/>
    </location>
</feature>
<evidence type="ECO:0000256" key="4">
    <source>
        <dbReference type="ARBA" id="ARBA00022741"/>
    </source>
</evidence>
<dbReference type="PANTHER" id="PTHR30153:SF2">
    <property type="entry name" value="REPLICATIVE DNA HELICASE"/>
    <property type="match status" value="1"/>
</dbReference>
<dbReference type="SUPFAM" id="SSF52540">
    <property type="entry name" value="P-loop containing nucleoside triphosphate hydrolases"/>
    <property type="match status" value="1"/>
</dbReference>
<dbReference type="Gene3D" id="3.40.50.300">
    <property type="entry name" value="P-loop containing nucleotide triphosphate hydrolases"/>
    <property type="match status" value="1"/>
</dbReference>
<name>B6YSC2_AZOPC</name>
<dbReference type="GO" id="GO:0006269">
    <property type="term" value="P:DNA replication, synthesis of primer"/>
    <property type="evidence" value="ECO:0007669"/>
    <property type="project" value="UniProtKB-KW"/>
</dbReference>
<comment type="similarity">
    <text evidence="1">Belongs to the helicase family. DnaB subfamily.</text>
</comment>
<dbReference type="KEGG" id="aps:CFPG_P3-8"/>
<comment type="catalytic activity">
    <reaction evidence="11">
        <text>ATP + H2O = ADP + phosphate + H(+)</text>
        <dbReference type="Rhea" id="RHEA:13065"/>
        <dbReference type="ChEBI" id="CHEBI:15377"/>
        <dbReference type="ChEBI" id="CHEBI:15378"/>
        <dbReference type="ChEBI" id="CHEBI:30616"/>
        <dbReference type="ChEBI" id="CHEBI:43474"/>
        <dbReference type="ChEBI" id="CHEBI:456216"/>
        <dbReference type="EC" id="5.6.2.3"/>
    </reaction>
</comment>
<evidence type="ECO:0000313" key="14">
    <source>
        <dbReference type="Proteomes" id="UP000000723"/>
    </source>
</evidence>
<dbReference type="PROSITE" id="PS51199">
    <property type="entry name" value="SF4_HELICASE"/>
    <property type="match status" value="1"/>
</dbReference>
<dbReference type="GO" id="GO:0043139">
    <property type="term" value="F:5'-3' DNA helicase activity"/>
    <property type="evidence" value="ECO:0007669"/>
    <property type="project" value="UniProtKB-EC"/>
</dbReference>
<keyword evidence="4" id="KW-0547">Nucleotide-binding</keyword>
<keyword evidence="6 13" id="KW-0347">Helicase</keyword>
<evidence type="ECO:0000256" key="5">
    <source>
        <dbReference type="ARBA" id="ARBA00022801"/>
    </source>
</evidence>
<evidence type="ECO:0000256" key="1">
    <source>
        <dbReference type="ARBA" id="ARBA00008428"/>
    </source>
</evidence>
<dbReference type="AlphaFoldDB" id="B6YSC2"/>
<dbReference type="EMBL" id="AP010659">
    <property type="protein sequence ID" value="BAG84094.1"/>
    <property type="molecule type" value="Genomic_DNA"/>
</dbReference>
<keyword evidence="5" id="KW-0378">Hydrolase</keyword>
<dbReference type="Proteomes" id="UP000000723">
    <property type="component" value="Plasmid pCFPG3"/>
</dbReference>
<dbReference type="InterPro" id="IPR036185">
    <property type="entry name" value="DNA_heli_DnaB-like_N_sf"/>
</dbReference>
<keyword evidence="3" id="KW-0235">DNA replication</keyword>
<dbReference type="HOGENOM" id="CLU_005373_0_0_10"/>
<dbReference type="GO" id="GO:0016787">
    <property type="term" value="F:hydrolase activity"/>
    <property type="evidence" value="ECO:0007669"/>
    <property type="project" value="UniProtKB-KW"/>
</dbReference>
<reference evidence="14" key="1">
    <citation type="journal article" date="2008" name="Science">
        <title>Genome of an endosymbiont coupling N2 fixation to cellulolysis within RT protist cells in termite gut.</title>
        <authorList>
            <person name="Hongoh Y."/>
            <person name="Sharma V.K."/>
            <person name="Prakash T."/>
            <person name="Noda S."/>
            <person name="Toh H."/>
            <person name="Taylor T.D."/>
            <person name="Kudo T."/>
            <person name="Sakaki Y."/>
            <person name="Toyoda A."/>
            <person name="Hattori M."/>
            <person name="Ohkuma M."/>
        </authorList>
    </citation>
    <scope>NUCLEOTIDE SEQUENCE [LARGE SCALE GENOMIC DNA]</scope>
    <source>
        <plasmid evidence="14">pCFPG3</plasmid>
    </source>
</reference>
<evidence type="ECO:0000256" key="11">
    <source>
        <dbReference type="ARBA" id="ARBA00048954"/>
    </source>
</evidence>
<evidence type="ECO:0000256" key="3">
    <source>
        <dbReference type="ARBA" id="ARBA00022705"/>
    </source>
</evidence>
<evidence type="ECO:0000256" key="10">
    <source>
        <dbReference type="ARBA" id="ARBA00044969"/>
    </source>
</evidence>
<dbReference type="PANTHER" id="PTHR30153">
    <property type="entry name" value="REPLICATIVE DNA HELICASE DNAB"/>
    <property type="match status" value="1"/>
</dbReference>
<dbReference type="Pfam" id="PF03796">
    <property type="entry name" value="DnaB_C"/>
    <property type="match status" value="1"/>
</dbReference>
<gene>
    <name evidence="13" type="ordered locus">CFPG_P3-8</name>
</gene>
<sequence>MDNEKSFSPYELNIEKKLLGALILGLEGDYEQISRLQLAKEYFHEIHQPVFAAIQDLANEPAPINKETVIERMRRNGTLKLEEYIAELVEFADKDGIVSGLEYYANIIEEKHRRREWIDFLRKQLGKAKDENNNIYSLIQRADTELFKMSKKSYKKDFSSFSDIAKRVVCGETKEEITKEEIRKYLDTPDKGLLSGFTDLDKITGGWHNSDLIIIAARPSMGKTAMCLSMIKNMADMNIPVAFCSIEMSEKKIFERSLVNITNNNSSAFRERDLEEWEKNNIVATIDLIIRNDKKYPIYVDDTSELSIFNLRNKALRIVKEHNVKCLFVDYMQLITARGENDKSMNRVYEISVISRELKAIAKDLDIPVISISQLSRKSEERLNKIPELSDLRDSGAIEQDADVVCFISEQIIKEKEKHQIIIAKHRNGETGAIDIVFNKDKVRFENKYKKKPESDSSKTPSE</sequence>
<organism evidence="13 14">
    <name type="scientific">Azobacteroides pseudotrichonymphae genomovar. CFP2</name>
    <dbReference type="NCBI Taxonomy" id="511995"/>
    <lineage>
        <taxon>Bacteria</taxon>
        <taxon>Pseudomonadati</taxon>
        <taxon>Bacteroidota</taxon>
        <taxon>Bacteroidia</taxon>
        <taxon>Bacteroidales</taxon>
        <taxon>Candidatus Azobacteroides</taxon>
    </lineage>
</organism>
<evidence type="ECO:0000256" key="2">
    <source>
        <dbReference type="ARBA" id="ARBA00022515"/>
    </source>
</evidence>
<evidence type="ECO:0000256" key="9">
    <source>
        <dbReference type="ARBA" id="ARBA00023235"/>
    </source>
</evidence>
<evidence type="ECO:0000256" key="8">
    <source>
        <dbReference type="ARBA" id="ARBA00023125"/>
    </source>
</evidence>
<dbReference type="CDD" id="cd00984">
    <property type="entry name" value="DnaB_C"/>
    <property type="match status" value="1"/>
</dbReference>
<evidence type="ECO:0000259" key="12">
    <source>
        <dbReference type="PROSITE" id="PS51199"/>
    </source>
</evidence>
<dbReference type="Pfam" id="PF00772">
    <property type="entry name" value="DnaB"/>
    <property type="match status" value="1"/>
</dbReference>
<protein>
    <recommendedName>
        <fullName evidence="10">DNA 5'-3' helicase</fullName>
        <ecNumber evidence="10">5.6.2.3</ecNumber>
    </recommendedName>
</protein>
<evidence type="ECO:0000313" key="13">
    <source>
        <dbReference type="EMBL" id="BAG84094.1"/>
    </source>
</evidence>
<dbReference type="InterPro" id="IPR007693">
    <property type="entry name" value="DNA_helicase_DnaB-like_N"/>
</dbReference>
<proteinExistence type="inferred from homology"/>
<keyword evidence="8" id="KW-0238">DNA-binding</keyword>
<dbReference type="Gene3D" id="1.10.860.10">
    <property type="entry name" value="DNAb Helicase, Chain A"/>
    <property type="match status" value="1"/>
</dbReference>
<dbReference type="OrthoDB" id="9773982at2"/>
<dbReference type="InterPro" id="IPR007694">
    <property type="entry name" value="DNA_helicase_DnaB-like_C"/>
</dbReference>
<evidence type="ECO:0000256" key="7">
    <source>
        <dbReference type="ARBA" id="ARBA00022840"/>
    </source>
</evidence>
<accession>B6YSC2</accession>
<dbReference type="GO" id="GO:0003677">
    <property type="term" value="F:DNA binding"/>
    <property type="evidence" value="ECO:0007669"/>
    <property type="project" value="UniProtKB-KW"/>
</dbReference>
<keyword evidence="14" id="KW-1185">Reference proteome</keyword>
<geneLocation type="plasmid" evidence="13 14">
    <name>pCFPG3</name>
</geneLocation>
<keyword evidence="2" id="KW-0639">Primosome</keyword>
<evidence type="ECO:0000256" key="6">
    <source>
        <dbReference type="ARBA" id="ARBA00022806"/>
    </source>
</evidence>
<dbReference type="InterPro" id="IPR027417">
    <property type="entry name" value="P-loop_NTPase"/>
</dbReference>
<dbReference type="InterPro" id="IPR016136">
    <property type="entry name" value="DNA_helicase_N/primase_C"/>
</dbReference>